<dbReference type="RefSeq" id="WP_167965186.1">
    <property type="nucleotide sequence ID" value="NZ_CP050831.1"/>
</dbReference>
<dbReference type="AlphaFoldDB" id="A0A6H0KRN0"/>
<comment type="caution">
    <text evidence="2">Lacks conserved residue(s) required for the propagation of feature annotation.</text>
</comment>
<dbReference type="SUPFAM" id="SSF52151">
    <property type="entry name" value="FabD/lysophospholipase-like"/>
    <property type="match status" value="1"/>
</dbReference>
<keyword evidence="1" id="KW-0443">Lipid metabolism</keyword>
<evidence type="ECO:0000313" key="5">
    <source>
        <dbReference type="EMBL" id="QIU96060.1"/>
    </source>
</evidence>
<evidence type="ECO:0000256" key="2">
    <source>
        <dbReference type="PROSITE-ProRule" id="PRU01161"/>
    </source>
</evidence>
<keyword evidence="3" id="KW-0812">Transmembrane</keyword>
<gene>
    <name evidence="5" type="ORF">BacF7301_18715</name>
</gene>
<dbReference type="GO" id="GO:0006629">
    <property type="term" value="P:lipid metabolic process"/>
    <property type="evidence" value="ECO:0007669"/>
    <property type="project" value="UniProtKB-KW"/>
</dbReference>
<dbReference type="InterPro" id="IPR016035">
    <property type="entry name" value="Acyl_Trfase/lysoPLipase"/>
</dbReference>
<name>A0A6H0KRN0_9BACE</name>
<dbReference type="InterPro" id="IPR002641">
    <property type="entry name" value="PNPLA_dom"/>
</dbReference>
<dbReference type="PROSITE" id="PS51635">
    <property type="entry name" value="PNPLA"/>
    <property type="match status" value="1"/>
</dbReference>
<dbReference type="KEGG" id="bfc:BacF7301_18715"/>
<evidence type="ECO:0000256" key="1">
    <source>
        <dbReference type="ARBA" id="ARBA00023098"/>
    </source>
</evidence>
<dbReference type="Proteomes" id="UP000501780">
    <property type="component" value="Chromosome"/>
</dbReference>
<proteinExistence type="predicted"/>
<dbReference type="Gene3D" id="3.40.1090.10">
    <property type="entry name" value="Cytosolic phospholipase A2 catalytic domain"/>
    <property type="match status" value="1"/>
</dbReference>
<feature type="transmembrane region" description="Helical" evidence="3">
    <location>
        <begin position="326"/>
        <end position="347"/>
    </location>
</feature>
<evidence type="ECO:0000259" key="4">
    <source>
        <dbReference type="PROSITE" id="PS51635"/>
    </source>
</evidence>
<feature type="short sequence motif" description="DGA/G" evidence="2">
    <location>
        <begin position="233"/>
        <end position="235"/>
    </location>
</feature>
<feature type="transmembrane region" description="Helical" evidence="3">
    <location>
        <begin position="303"/>
        <end position="320"/>
    </location>
</feature>
<sequence>MENKLKIALTFSGGGYRAATFHLGALSYLHTVKIGESTLLEQVVAMSTISGGTITGLRYMLGLTRGESVDEVFKDLYHFFTEIDLATIAMDNLSSYEEGQCASLIRTMAEIYNKELFKEAVLGDLMDKIDDIHIGHFAANATDFTNGLAFRFQATENTGVKPGNTAGYGIVGNNKIRIPREVAKHIRLSEILACSSCFPSGFEPLVFPKDFVLGDSEEVRNYVEKIEPFGIMDGGVVDNQGIEPIILAEERMARCAGSPEEKCLDLVIISDVASPYMEPYSPSCFCLPDSIGKLSLKKLSGRLLITGIVATGVVAASYVFTSVSFLSGFLTALWVLLVGVFIVYAILKKKLVRIAKTTVIQDSVPSVLNLRFKDIATLVANRVNSVLLLVSSVFMKHLRRMGYRSVYQDETWYNRTMMNGVYELRPNETWVSKLKYGQLPEYLKPSDAIQQNSKKAAGMGTTLWFTQQEKETGMPDALIAAGQYTICWNLLEYIEDIKKDPTNTNEHHQLIIACEEQLRKDWEEFQKNPLCKLDEWKR</sequence>
<keyword evidence="3" id="KW-1133">Transmembrane helix</keyword>
<keyword evidence="3" id="KW-0472">Membrane</keyword>
<protein>
    <submittedName>
        <fullName evidence="5">Patatin-like phospholipase family protein</fullName>
    </submittedName>
</protein>
<accession>A0A6H0KRN0</accession>
<feature type="domain" description="PNPLA" evidence="4">
    <location>
        <begin position="10"/>
        <end position="246"/>
    </location>
</feature>
<organism evidence="5 6">
    <name type="scientific">Bacteroides faecium</name>
    <dbReference type="NCBI Taxonomy" id="2715212"/>
    <lineage>
        <taxon>Bacteria</taxon>
        <taxon>Pseudomonadati</taxon>
        <taxon>Bacteroidota</taxon>
        <taxon>Bacteroidia</taxon>
        <taxon>Bacteroidales</taxon>
        <taxon>Bacteroidaceae</taxon>
        <taxon>Bacteroides</taxon>
    </lineage>
</organism>
<keyword evidence="6" id="KW-1185">Reference proteome</keyword>
<dbReference type="EMBL" id="CP050831">
    <property type="protein sequence ID" value="QIU96060.1"/>
    <property type="molecule type" value="Genomic_DNA"/>
</dbReference>
<evidence type="ECO:0000313" key="6">
    <source>
        <dbReference type="Proteomes" id="UP000501780"/>
    </source>
</evidence>
<reference evidence="5 6" key="1">
    <citation type="submission" date="2020-03" db="EMBL/GenBank/DDBJ databases">
        <title>Genomic analysis of Bacteroides faecium CBA7301.</title>
        <authorList>
            <person name="Kim J."/>
            <person name="Roh S.W."/>
        </authorList>
    </citation>
    <scope>NUCLEOTIDE SEQUENCE [LARGE SCALE GENOMIC DNA]</scope>
    <source>
        <strain evidence="5 6">CBA7301</strain>
    </source>
</reference>
<evidence type="ECO:0000256" key="3">
    <source>
        <dbReference type="SAM" id="Phobius"/>
    </source>
</evidence>
<dbReference type="Pfam" id="PF01734">
    <property type="entry name" value="Patatin"/>
    <property type="match status" value="1"/>
</dbReference>